<proteinExistence type="predicted"/>
<reference evidence="1" key="1">
    <citation type="submission" date="2020-09" db="EMBL/GenBank/DDBJ databases">
        <title>Genome-Enabled Discovery of Anthraquinone Biosynthesis in Senna tora.</title>
        <authorList>
            <person name="Kang S.-H."/>
            <person name="Pandey R.P."/>
            <person name="Lee C.-M."/>
            <person name="Sim J.-S."/>
            <person name="Jeong J.-T."/>
            <person name="Choi B.-S."/>
            <person name="Jung M."/>
            <person name="Ginzburg D."/>
            <person name="Zhao K."/>
            <person name="Won S.Y."/>
            <person name="Oh T.-J."/>
            <person name="Yu Y."/>
            <person name="Kim N.-H."/>
            <person name="Lee O.R."/>
            <person name="Lee T.-H."/>
            <person name="Bashyal P."/>
            <person name="Kim T.-S."/>
            <person name="Lee W.-H."/>
            <person name="Kawkins C."/>
            <person name="Kim C.-K."/>
            <person name="Kim J.S."/>
            <person name="Ahn B.O."/>
            <person name="Rhee S.Y."/>
            <person name="Sohng J.K."/>
        </authorList>
    </citation>
    <scope>NUCLEOTIDE SEQUENCE</scope>
    <source>
        <tissue evidence="1">Leaf</tissue>
    </source>
</reference>
<dbReference type="AlphaFoldDB" id="A0A834TAC1"/>
<sequence>MVTIVLPLSLRMAAQKKENAKAKLSSNGEAEGVMCVREAELSIAPSHTPSYKHTSLILPLHCLTYHRD</sequence>
<comment type="caution">
    <text evidence="1">The sequence shown here is derived from an EMBL/GenBank/DDBJ whole genome shotgun (WGS) entry which is preliminary data.</text>
</comment>
<protein>
    <submittedName>
        <fullName evidence="1">Uncharacterized protein</fullName>
    </submittedName>
</protein>
<name>A0A834TAC1_9FABA</name>
<dbReference type="Proteomes" id="UP000634136">
    <property type="component" value="Unassembled WGS sequence"/>
</dbReference>
<dbReference type="EMBL" id="JAAIUW010000009">
    <property type="protein sequence ID" value="KAF7817217.1"/>
    <property type="molecule type" value="Genomic_DNA"/>
</dbReference>
<gene>
    <name evidence="1" type="ORF">G2W53_031186</name>
</gene>
<organism evidence="1 2">
    <name type="scientific">Senna tora</name>
    <dbReference type="NCBI Taxonomy" id="362788"/>
    <lineage>
        <taxon>Eukaryota</taxon>
        <taxon>Viridiplantae</taxon>
        <taxon>Streptophyta</taxon>
        <taxon>Embryophyta</taxon>
        <taxon>Tracheophyta</taxon>
        <taxon>Spermatophyta</taxon>
        <taxon>Magnoliopsida</taxon>
        <taxon>eudicotyledons</taxon>
        <taxon>Gunneridae</taxon>
        <taxon>Pentapetalae</taxon>
        <taxon>rosids</taxon>
        <taxon>fabids</taxon>
        <taxon>Fabales</taxon>
        <taxon>Fabaceae</taxon>
        <taxon>Caesalpinioideae</taxon>
        <taxon>Cassia clade</taxon>
        <taxon>Senna</taxon>
    </lineage>
</organism>
<evidence type="ECO:0000313" key="2">
    <source>
        <dbReference type="Proteomes" id="UP000634136"/>
    </source>
</evidence>
<accession>A0A834TAC1</accession>
<evidence type="ECO:0000313" key="1">
    <source>
        <dbReference type="EMBL" id="KAF7817217.1"/>
    </source>
</evidence>
<keyword evidence="2" id="KW-1185">Reference proteome</keyword>